<comment type="caution">
    <text evidence="2">The sequence shown here is derived from an EMBL/GenBank/DDBJ whole genome shotgun (WGS) entry which is preliminary data.</text>
</comment>
<dbReference type="Gene3D" id="2.20.25.10">
    <property type="match status" value="1"/>
</dbReference>
<dbReference type="RefSeq" id="WP_029270604.1">
    <property type="nucleotide sequence ID" value="NZ_JAGIKX010000001.1"/>
</dbReference>
<protein>
    <submittedName>
        <fullName evidence="2">Ohr subfamily peroxiredoxin</fullName>
    </submittedName>
</protein>
<evidence type="ECO:0000313" key="3">
    <source>
        <dbReference type="Proteomes" id="UP001519294"/>
    </source>
</evidence>
<dbReference type="InterPro" id="IPR019953">
    <property type="entry name" value="OHR"/>
</dbReference>
<dbReference type="Pfam" id="PF02566">
    <property type="entry name" value="OsmC"/>
    <property type="match status" value="1"/>
</dbReference>
<organism evidence="2 3">
    <name type="scientific">Virgibacillus alimentarius</name>
    <dbReference type="NCBI Taxonomy" id="698769"/>
    <lineage>
        <taxon>Bacteria</taxon>
        <taxon>Bacillati</taxon>
        <taxon>Bacillota</taxon>
        <taxon>Bacilli</taxon>
        <taxon>Bacillales</taxon>
        <taxon>Bacillaceae</taxon>
        <taxon>Virgibacillus</taxon>
    </lineage>
</organism>
<gene>
    <name evidence="2" type="ORF">J2Z81_000071</name>
</gene>
<dbReference type="SUPFAM" id="SSF82784">
    <property type="entry name" value="OsmC-like"/>
    <property type="match status" value="1"/>
</dbReference>
<comment type="similarity">
    <text evidence="1">Belongs to the OsmC/Ohr family.</text>
</comment>
<name>A0ABS4S3S8_9BACI</name>
<accession>A0ABS4S3S8</accession>
<reference evidence="2 3" key="1">
    <citation type="submission" date="2021-03" db="EMBL/GenBank/DDBJ databases">
        <title>Genomic Encyclopedia of Type Strains, Phase IV (KMG-IV): sequencing the most valuable type-strain genomes for metagenomic binning, comparative biology and taxonomic classification.</title>
        <authorList>
            <person name="Goeker M."/>
        </authorList>
    </citation>
    <scope>NUCLEOTIDE SEQUENCE [LARGE SCALE GENOMIC DNA]</scope>
    <source>
        <strain evidence="2 3">DSM 25790</strain>
    </source>
</reference>
<dbReference type="InterPro" id="IPR036102">
    <property type="entry name" value="OsmC/Ohrsf"/>
</dbReference>
<sequence>MSNLIFTTSATATNGRDGHVRSDDGCINFKLVHPADKRQEGKEGSNPEQLFAAAYAACYDGALNLVASNQNKKINSETTAEVNFCKDQKDSGFKLAVTLNIHIEGISPEEAEELTEEAHQVCPYSKATRGNIEVTLIPKVA</sequence>
<evidence type="ECO:0000256" key="1">
    <source>
        <dbReference type="ARBA" id="ARBA00007378"/>
    </source>
</evidence>
<keyword evidence="3" id="KW-1185">Reference proteome</keyword>
<dbReference type="InterPro" id="IPR015946">
    <property type="entry name" value="KH_dom-like_a/b"/>
</dbReference>
<dbReference type="Proteomes" id="UP001519294">
    <property type="component" value="Unassembled WGS sequence"/>
</dbReference>
<evidence type="ECO:0000313" key="2">
    <source>
        <dbReference type="EMBL" id="MBP2256139.1"/>
    </source>
</evidence>
<dbReference type="InterPro" id="IPR003718">
    <property type="entry name" value="OsmC/Ohr_fam"/>
</dbReference>
<dbReference type="NCBIfam" id="TIGR03561">
    <property type="entry name" value="organ_hyd_perox"/>
    <property type="match status" value="1"/>
</dbReference>
<dbReference type="PANTHER" id="PTHR33797">
    <property type="entry name" value="ORGANIC HYDROPEROXIDE RESISTANCE PROTEIN-LIKE"/>
    <property type="match status" value="1"/>
</dbReference>
<dbReference type="Gene3D" id="3.30.300.20">
    <property type="match status" value="1"/>
</dbReference>
<proteinExistence type="inferred from homology"/>
<dbReference type="EMBL" id="JAGIKX010000001">
    <property type="protein sequence ID" value="MBP2256139.1"/>
    <property type="molecule type" value="Genomic_DNA"/>
</dbReference>
<dbReference type="PANTHER" id="PTHR33797:SF2">
    <property type="entry name" value="ORGANIC HYDROPEROXIDE RESISTANCE PROTEIN-LIKE"/>
    <property type="match status" value="1"/>
</dbReference>